<evidence type="ECO:0000256" key="2">
    <source>
        <dbReference type="ARBA" id="ARBA00004613"/>
    </source>
</evidence>
<reference evidence="7 8" key="1">
    <citation type="submission" date="2023-06" db="EMBL/GenBank/DDBJ databases">
        <title>Altererythrobacter rubellus NBRC 112769 genome.</title>
        <authorList>
            <person name="Zhang K."/>
        </authorList>
    </citation>
    <scope>NUCLEOTIDE SEQUENCE [LARGE SCALE GENOMIC DNA]</scope>
    <source>
        <strain evidence="7 8">NBRC 112769</strain>
    </source>
</reference>
<dbReference type="CDD" id="cd09110">
    <property type="entry name" value="PLDc_CLS_1"/>
    <property type="match status" value="1"/>
</dbReference>
<gene>
    <name evidence="7" type="ORF">QQX03_03585</name>
</gene>
<dbReference type="CDD" id="cd09159">
    <property type="entry name" value="PLDc_ybhO_like_2"/>
    <property type="match status" value="1"/>
</dbReference>
<dbReference type="GO" id="GO:0005576">
    <property type="term" value="C:extracellular region"/>
    <property type="evidence" value="ECO:0007669"/>
    <property type="project" value="UniProtKB-SubCell"/>
</dbReference>
<dbReference type="PANTHER" id="PTHR21248:SF12">
    <property type="entry name" value="CARDIOLIPIN SYNTHASE C"/>
    <property type="match status" value="1"/>
</dbReference>
<dbReference type="RefSeq" id="WP_285976508.1">
    <property type="nucleotide sequence ID" value="NZ_CP127221.1"/>
</dbReference>
<dbReference type="AlphaFoldDB" id="A0A9Y2B698"/>
<feature type="domain" description="PLD phosphodiesterase" evidence="6">
    <location>
        <begin position="123"/>
        <end position="150"/>
    </location>
</feature>
<protein>
    <recommendedName>
        <fullName evidence="3">Phospholipase D</fullName>
    </recommendedName>
    <alternativeName>
        <fullName evidence="5">Choline phosphatase</fullName>
    </alternativeName>
</protein>
<proteinExistence type="predicted"/>
<dbReference type="InterPro" id="IPR001736">
    <property type="entry name" value="PLipase_D/transphosphatidylase"/>
</dbReference>
<dbReference type="KEGG" id="arue:QQX03_03585"/>
<comment type="subcellular location">
    <subcellularLocation>
        <location evidence="2">Secreted</location>
    </subcellularLocation>
</comment>
<dbReference type="Proteomes" id="UP001231445">
    <property type="component" value="Chromosome"/>
</dbReference>
<keyword evidence="8" id="KW-1185">Reference proteome</keyword>
<comment type="function">
    <text evidence="1">Could be a virulence factor.</text>
</comment>
<evidence type="ECO:0000256" key="4">
    <source>
        <dbReference type="ARBA" id="ARBA00022525"/>
    </source>
</evidence>
<evidence type="ECO:0000256" key="1">
    <source>
        <dbReference type="ARBA" id="ARBA00003145"/>
    </source>
</evidence>
<organism evidence="7 8">
    <name type="scientific">Altererythrobacter rubellus</name>
    <dbReference type="NCBI Taxonomy" id="2173831"/>
    <lineage>
        <taxon>Bacteria</taxon>
        <taxon>Pseudomonadati</taxon>
        <taxon>Pseudomonadota</taxon>
        <taxon>Alphaproteobacteria</taxon>
        <taxon>Sphingomonadales</taxon>
        <taxon>Erythrobacteraceae</taxon>
        <taxon>Altererythrobacter</taxon>
    </lineage>
</organism>
<accession>A0A9Y2B698</accession>
<keyword evidence="4" id="KW-0964">Secreted</keyword>
<dbReference type="InterPro" id="IPR025202">
    <property type="entry name" value="PLD-like_dom"/>
</dbReference>
<name>A0A9Y2B698_9SPHN</name>
<dbReference type="GO" id="GO:0032049">
    <property type="term" value="P:cardiolipin biosynthetic process"/>
    <property type="evidence" value="ECO:0007669"/>
    <property type="project" value="UniProtKB-ARBA"/>
</dbReference>
<evidence type="ECO:0000256" key="3">
    <source>
        <dbReference type="ARBA" id="ARBA00018392"/>
    </source>
</evidence>
<dbReference type="SUPFAM" id="SSF56024">
    <property type="entry name" value="Phospholipase D/nuclease"/>
    <property type="match status" value="2"/>
</dbReference>
<dbReference type="SMART" id="SM00155">
    <property type="entry name" value="PLDc"/>
    <property type="match status" value="2"/>
</dbReference>
<dbReference type="Gene3D" id="3.30.870.10">
    <property type="entry name" value="Endonuclease Chain A"/>
    <property type="match status" value="2"/>
</dbReference>
<dbReference type="EMBL" id="CP127221">
    <property type="protein sequence ID" value="WIW96199.1"/>
    <property type="molecule type" value="Genomic_DNA"/>
</dbReference>
<evidence type="ECO:0000259" key="6">
    <source>
        <dbReference type="PROSITE" id="PS50035"/>
    </source>
</evidence>
<dbReference type="PANTHER" id="PTHR21248">
    <property type="entry name" value="CARDIOLIPIN SYNTHASE"/>
    <property type="match status" value="1"/>
</dbReference>
<dbReference type="PROSITE" id="PS50035">
    <property type="entry name" value="PLD"/>
    <property type="match status" value="2"/>
</dbReference>
<evidence type="ECO:0000256" key="5">
    <source>
        <dbReference type="ARBA" id="ARBA00029594"/>
    </source>
</evidence>
<sequence>MTEPGGTLTNPDPEVDYRDLPGFAVQAKGHDLRFMLSGQERLDGLIALIDSATTSLKMCFYMFQADHSGTIVRGALIRAAQRGVQVHLIIDAFGSDAPQSFMDPIIRAGGKVSVFQSRWNVRYLIRNHQKFVIADDERVITGGFNVSDHYFATPKENGWCDLGVALEGAAVGRFVEWFAELEKWVGNGGSQFFAIRRMVSDWHEDGGDVELLLGGPSKITSAWARIVKQDLAQAERLNLVMAYFSPPRSIRRLIRMVSRKGKARLITAGKSDNTTTIGASRALYGALLRDNVEIYEFDASKLHMKLLVVDDVTYFGSANFDLRSIRLNLELMVRVKDAGLAAKMREVIEHMTKGSVPITQEWHGERGSLINRIRWRLSWFLVSVLDYTVARRLNLGL</sequence>
<evidence type="ECO:0000313" key="8">
    <source>
        <dbReference type="Proteomes" id="UP001231445"/>
    </source>
</evidence>
<evidence type="ECO:0000313" key="7">
    <source>
        <dbReference type="EMBL" id="WIW96199.1"/>
    </source>
</evidence>
<dbReference type="Pfam" id="PF13091">
    <property type="entry name" value="PLDc_2"/>
    <property type="match status" value="2"/>
</dbReference>
<dbReference type="GO" id="GO:0030572">
    <property type="term" value="F:phosphatidyltransferase activity"/>
    <property type="evidence" value="ECO:0007669"/>
    <property type="project" value="UniProtKB-ARBA"/>
</dbReference>
<feature type="domain" description="PLD phosphodiesterase" evidence="6">
    <location>
        <begin position="298"/>
        <end position="324"/>
    </location>
</feature>